<name>A0AAJ7WK74_9ACAR</name>
<evidence type="ECO:0000313" key="3">
    <source>
        <dbReference type="Proteomes" id="UP000694867"/>
    </source>
</evidence>
<dbReference type="AlphaFoldDB" id="A0AAJ7WK74"/>
<dbReference type="Gene3D" id="1.20.1250.20">
    <property type="entry name" value="MFS general substrate transporter like domains"/>
    <property type="match status" value="2"/>
</dbReference>
<evidence type="ECO:0000256" key="1">
    <source>
        <dbReference type="SAM" id="MobiDB-lite"/>
    </source>
</evidence>
<dbReference type="GO" id="GO:0008028">
    <property type="term" value="F:monocarboxylic acid transmembrane transporter activity"/>
    <property type="evidence" value="ECO:0007669"/>
    <property type="project" value="TreeGrafter"/>
</dbReference>
<dbReference type="PANTHER" id="PTHR11360">
    <property type="entry name" value="MONOCARBOXYLATE TRANSPORTER"/>
    <property type="match status" value="1"/>
</dbReference>
<protein>
    <submittedName>
        <fullName evidence="4">Monocarboxylate transporter 11</fullName>
    </submittedName>
</protein>
<accession>A0AAJ7WK74</accession>
<feature type="region of interest" description="Disordered" evidence="1">
    <location>
        <begin position="261"/>
        <end position="299"/>
    </location>
</feature>
<feature type="transmembrane region" description="Helical" evidence="2">
    <location>
        <begin position="517"/>
        <end position="537"/>
    </location>
</feature>
<dbReference type="PANTHER" id="PTHR11360:SF303">
    <property type="entry name" value="MAJOR FACILITATOR SUPERFAMILY (MFS) PROFILE DOMAIN-CONTAINING PROTEIN"/>
    <property type="match status" value="1"/>
</dbReference>
<feature type="transmembrane region" description="Helical" evidence="2">
    <location>
        <begin position="38"/>
        <end position="58"/>
    </location>
</feature>
<organism evidence="3 4">
    <name type="scientific">Galendromus occidentalis</name>
    <name type="common">western predatory mite</name>
    <dbReference type="NCBI Taxonomy" id="34638"/>
    <lineage>
        <taxon>Eukaryota</taxon>
        <taxon>Metazoa</taxon>
        <taxon>Ecdysozoa</taxon>
        <taxon>Arthropoda</taxon>
        <taxon>Chelicerata</taxon>
        <taxon>Arachnida</taxon>
        <taxon>Acari</taxon>
        <taxon>Parasitiformes</taxon>
        <taxon>Mesostigmata</taxon>
        <taxon>Gamasina</taxon>
        <taxon>Phytoseioidea</taxon>
        <taxon>Phytoseiidae</taxon>
        <taxon>Typhlodrominae</taxon>
        <taxon>Galendromus</taxon>
    </lineage>
</organism>
<dbReference type="InterPro" id="IPR036259">
    <property type="entry name" value="MFS_trans_sf"/>
</dbReference>
<reference evidence="4" key="1">
    <citation type="submission" date="2025-08" db="UniProtKB">
        <authorList>
            <consortium name="RefSeq"/>
        </authorList>
    </citation>
    <scope>IDENTIFICATION</scope>
</reference>
<feature type="transmembrane region" description="Helical" evidence="2">
    <location>
        <begin position="549"/>
        <end position="571"/>
    </location>
</feature>
<keyword evidence="2" id="KW-0812">Transmembrane</keyword>
<keyword evidence="2" id="KW-1133">Transmembrane helix</keyword>
<feature type="transmembrane region" description="Helical" evidence="2">
    <location>
        <begin position="132"/>
        <end position="155"/>
    </location>
</feature>
<dbReference type="RefSeq" id="XP_028968967.1">
    <property type="nucleotide sequence ID" value="XM_029113134.1"/>
</dbReference>
<feature type="transmembrane region" description="Helical" evidence="2">
    <location>
        <begin position="192"/>
        <end position="215"/>
    </location>
</feature>
<feature type="transmembrane region" description="Helical" evidence="2">
    <location>
        <begin position="78"/>
        <end position="100"/>
    </location>
</feature>
<keyword evidence="3" id="KW-1185">Reference proteome</keyword>
<dbReference type="GeneID" id="100905804"/>
<dbReference type="KEGG" id="goe:100905804"/>
<feature type="transmembrane region" description="Helical" evidence="2">
    <location>
        <begin position="391"/>
        <end position="414"/>
    </location>
</feature>
<evidence type="ECO:0000313" key="4">
    <source>
        <dbReference type="RefSeq" id="XP_028968967.1"/>
    </source>
</evidence>
<dbReference type="SUPFAM" id="SSF103473">
    <property type="entry name" value="MFS general substrate transporter"/>
    <property type="match status" value="1"/>
</dbReference>
<evidence type="ECO:0000256" key="2">
    <source>
        <dbReference type="SAM" id="Phobius"/>
    </source>
</evidence>
<feature type="transmembrane region" description="Helical" evidence="2">
    <location>
        <begin position="457"/>
        <end position="474"/>
    </location>
</feature>
<feature type="transmembrane region" description="Helical" evidence="2">
    <location>
        <begin position="107"/>
        <end position="126"/>
    </location>
</feature>
<sequence>MAKTIDSKARGAIPSKRSSEIPRKTPYVRRCPGPDCSWSWVIAVACSLSNFFTLAILRSGSVVFRKTHEYYGVSRTDASWPVSLIIAVCNISGILTGYCVRRYGPRSIAILGSLISCLSIMACYFATDIIELIFFCGIGHGFGMGLIFPAVNYCLNAWFDKKKVTASGLIYTGNAVASFVFPALFGRLVDQVGFRACHLIMGAIMANSVACALLIRSPPWFNGRERSVSQYSCETNEHRGGHDEEAFQSFREAMLHHTVDRVEEEGEDDNTKTERARHAPSQRIHPPPENDSGVESVGSVSVKIPDVRRSRGESMRSASMTAVFTPGANRRISVSSGLARQRLRRRSSAISTTLSIFGPEVIVGGPADMDFEVGGCPPSFQEDVRERNCPLLYLLGISYVVFVNSNSCFQTIMLDYAVDGGVDEQLGIYILSGFAVMDVVGRLSVGLVSDSGMLSRPTILSISCAIFGLSMNLLPFVSGFWAVSLCSLLIGLTTGTSTVVIVVLVGDYAGKISDVPVMLGLMSFMTGITGLGRPGVIGFFRDTLGDYDGLLYVMGSLMLSIGIAWSSASLFEEIQEQCSHESEK</sequence>
<proteinExistence type="predicted"/>
<dbReference type="Pfam" id="PF07690">
    <property type="entry name" value="MFS_1"/>
    <property type="match status" value="1"/>
</dbReference>
<dbReference type="Proteomes" id="UP000694867">
    <property type="component" value="Unplaced"/>
</dbReference>
<keyword evidence="2" id="KW-0472">Membrane</keyword>
<feature type="transmembrane region" description="Helical" evidence="2">
    <location>
        <begin position="426"/>
        <end position="445"/>
    </location>
</feature>
<gene>
    <name evidence="4" type="primary">LOC100905804</name>
</gene>
<dbReference type="InterPro" id="IPR011701">
    <property type="entry name" value="MFS"/>
</dbReference>
<dbReference type="InterPro" id="IPR050327">
    <property type="entry name" value="Proton-linked_MCT"/>
</dbReference>
<feature type="transmembrane region" description="Helical" evidence="2">
    <location>
        <begin position="480"/>
        <end position="505"/>
    </location>
</feature>
<feature type="transmembrane region" description="Helical" evidence="2">
    <location>
        <begin position="167"/>
        <end position="186"/>
    </location>
</feature>